<dbReference type="Pfam" id="PF10070">
    <property type="entry name" value="DabA"/>
    <property type="match status" value="1"/>
</dbReference>
<evidence type="ECO:0000256" key="4">
    <source>
        <dbReference type="ARBA" id="ARBA00022833"/>
    </source>
</evidence>
<gene>
    <name evidence="6" type="primary">dabA</name>
    <name evidence="7" type="ORF">CRENPOLYSF1_620005</name>
</gene>
<comment type="subcellular location">
    <subcellularLocation>
        <location evidence="6">Cell membrane</location>
        <topology evidence="6">Peripheral membrane protein</topology>
    </subcellularLocation>
</comment>
<evidence type="ECO:0000313" key="8">
    <source>
        <dbReference type="Proteomes" id="UP000195667"/>
    </source>
</evidence>
<comment type="function">
    <text evidence="6">Part of an energy-coupled inorganic carbon pump.</text>
</comment>
<comment type="similarity">
    <text evidence="6">Belongs to the inorganic carbon transporter (TC 9.A.2) DabA family.</text>
</comment>
<comment type="cofactor">
    <cofactor evidence="6">
        <name>Zn(2+)</name>
        <dbReference type="ChEBI" id="CHEBI:29105"/>
    </cofactor>
</comment>
<sequence length="1087" mass="120290">MSMEPLIDLIQDDRSVIMAALAGLDHILPAQAPIRDFVHHNTLHGFQHDSFEDALEKFEALTGIGCYLPESRCREFYQQGRVTERDLSLALAAQSGLSPEKLVCCVGAKAITQKAIYRLALLADFPKLSLSQLNWQLEELGALSHVQADVPVDLHSTWGKPGSADNTIKQLWETVQDKLDLHPAAVHPEALLDLSLEQAENWLAEHKQSLDTTTHEAMQQQASCVLDELCASVGTSQTLGGLVKVLSGVDILESVRPQLIRACATALDHGLAAWHSPDQQLGLYGAWRTAMRYDANAFLQDLPDGQAMLAKLPEEPVAAIAWQLHQLEIPLAQWQGYLQRLALEIPGWSGMINWRQHHPGYHTGFKPVPTLADYLAVRLTLDSLWLNQVCRDVWKIPATLGAIQRYFGKNLSEAMVRWQLYQGDLPEYLSHKAQAVVLQSGSERNQRQDWQHLADLIWTWQMSPLAQKPTEFTVTNTGWRLFRLVQHLGLTVAEVQQLAKADILAMLAVLDGLSSAQRSQIWLVAYERNYRDALFQGLQENHNRGRWAKREQRPSSHIIFCMDDREESIRRHLEELNPAIETLGAAGFFGVAMNYQGLDDNKTTALCPIVVTPQHDVREVPRTGMEKVSASYDKGGHFLQQCSNLVNVGLRRNVLSSAPLMPLLAPFTLVGLLGKSLAAKQQHGLVTAIGQKLVPDVPTQLHFTAVEGEKKPSVQSNQGFTDAEQAERVAGFLRNTGLAYGFAPLVVLMGHGSISQNNPHLAAYDCGACSGRHGGPNARVFAAMANRPEVRILLAERGIHISDDSWFLGAEHNTCNEAIIWYDLVDMPAAFTTAYQQLLQELQHAQTMSAHERCRRLASAPRNPTPKLALQHIQERAADFSQARPELGHATNAAAVVGRRSLTQGVFYDRRVFLISYDPTQDEDGSILERILVAVGPVGAGINLEYYFSTVNNERLGCGTKVPHNVTGLFGVMEGASSDLRTGLPQQMVEIHEAMRLQIVVEAKTSVLEKIYGRQPELAELIGGGWVHLSVKDPDDGTIYTFERGVGFVQWHAGAGDLPRFDSSLACYQGQSLPVAPALIKQPTERA</sequence>
<dbReference type="PANTHER" id="PTHR38344:SF1">
    <property type="entry name" value="INORGANIC CARBON TRANSPORTER SUBUNIT DABA-RELATED"/>
    <property type="match status" value="1"/>
</dbReference>
<feature type="binding site" evidence="6">
    <location>
        <position position="563"/>
    </location>
    <ligand>
        <name>Zn(2+)</name>
        <dbReference type="ChEBI" id="CHEBI:29105"/>
    </ligand>
</feature>
<dbReference type="RefSeq" id="WP_087144595.1">
    <property type="nucleotide sequence ID" value="NZ_FUKI01000140.1"/>
</dbReference>
<dbReference type="PANTHER" id="PTHR38344">
    <property type="entry name" value="UPF0753 PROTEIN AQ_863"/>
    <property type="match status" value="1"/>
</dbReference>
<reference evidence="8" key="1">
    <citation type="submission" date="2017-02" db="EMBL/GenBank/DDBJ databases">
        <authorList>
            <person name="Daims H."/>
        </authorList>
    </citation>
    <scope>NUCLEOTIDE SEQUENCE [LARGE SCALE GENOMIC DNA]</scope>
</reference>
<proteinExistence type="inferred from homology"/>
<dbReference type="GO" id="GO:0005886">
    <property type="term" value="C:plasma membrane"/>
    <property type="evidence" value="ECO:0007669"/>
    <property type="project" value="UniProtKB-SubCell"/>
</dbReference>
<keyword evidence="3 6" id="KW-0479">Metal-binding</keyword>
<dbReference type="HAMAP" id="MF_01871">
    <property type="entry name" value="DabA"/>
    <property type="match status" value="1"/>
</dbReference>
<name>A0A1R4HFK6_9GAMM</name>
<keyword evidence="1 6" id="KW-0813">Transport</keyword>
<evidence type="ECO:0000313" key="7">
    <source>
        <dbReference type="EMBL" id="SJM95013.1"/>
    </source>
</evidence>
<dbReference type="InterPro" id="IPR018752">
    <property type="entry name" value="DabA"/>
</dbReference>
<feature type="binding site" evidence="6">
    <location>
        <position position="751"/>
    </location>
    <ligand>
        <name>Zn(2+)</name>
        <dbReference type="ChEBI" id="CHEBI:29105"/>
    </ligand>
</feature>
<comment type="subunit">
    <text evidence="6">Forms a complex with DabB.</text>
</comment>
<organism evidence="7 8">
    <name type="scientific">Crenothrix polyspora</name>
    <dbReference type="NCBI Taxonomy" id="360316"/>
    <lineage>
        <taxon>Bacteria</taxon>
        <taxon>Pseudomonadati</taxon>
        <taxon>Pseudomonadota</taxon>
        <taxon>Gammaproteobacteria</taxon>
        <taxon>Methylococcales</taxon>
        <taxon>Crenotrichaceae</taxon>
        <taxon>Crenothrix</taxon>
    </lineage>
</organism>
<dbReference type="Proteomes" id="UP000195667">
    <property type="component" value="Unassembled WGS sequence"/>
</dbReference>
<dbReference type="EMBL" id="FUKI01000140">
    <property type="protein sequence ID" value="SJM95013.1"/>
    <property type="molecule type" value="Genomic_DNA"/>
</dbReference>
<evidence type="ECO:0000256" key="6">
    <source>
        <dbReference type="HAMAP-Rule" id="MF_01871"/>
    </source>
</evidence>
<evidence type="ECO:0000256" key="3">
    <source>
        <dbReference type="ARBA" id="ARBA00022723"/>
    </source>
</evidence>
<keyword evidence="4 6" id="KW-0862">Zinc</keyword>
<feature type="binding site" evidence="6">
    <location>
        <position position="766"/>
    </location>
    <ligand>
        <name>Zn(2+)</name>
        <dbReference type="ChEBI" id="CHEBI:29105"/>
    </ligand>
</feature>
<feature type="binding site" evidence="6">
    <location>
        <position position="561"/>
    </location>
    <ligand>
        <name>Zn(2+)</name>
        <dbReference type="ChEBI" id="CHEBI:29105"/>
    </ligand>
</feature>
<keyword evidence="2 6" id="KW-1003">Cell membrane</keyword>
<protein>
    <recommendedName>
        <fullName evidence="6">Probable inorganic carbon transporter subunit DabA</fullName>
    </recommendedName>
</protein>
<dbReference type="OrthoDB" id="9805101at2"/>
<evidence type="ECO:0000256" key="1">
    <source>
        <dbReference type="ARBA" id="ARBA00022448"/>
    </source>
</evidence>
<dbReference type="GO" id="GO:0008270">
    <property type="term" value="F:zinc ion binding"/>
    <property type="evidence" value="ECO:0007669"/>
    <property type="project" value="UniProtKB-UniRule"/>
</dbReference>
<evidence type="ECO:0000256" key="2">
    <source>
        <dbReference type="ARBA" id="ARBA00022475"/>
    </source>
</evidence>
<evidence type="ECO:0000256" key="5">
    <source>
        <dbReference type="ARBA" id="ARBA00023136"/>
    </source>
</evidence>
<dbReference type="AlphaFoldDB" id="A0A1R4HFK6"/>
<accession>A0A1R4HFK6</accession>
<keyword evidence="8" id="KW-1185">Reference proteome</keyword>
<keyword evidence="5 6" id="KW-0472">Membrane</keyword>